<dbReference type="InterPro" id="IPR029458">
    <property type="entry name" value="Ras-bd_By2"/>
</dbReference>
<dbReference type="Pfam" id="PF14847">
    <property type="entry name" value="Ras_bdg_2"/>
    <property type="match status" value="1"/>
</dbReference>
<dbReference type="Proteomes" id="UP000053558">
    <property type="component" value="Unassembled WGS sequence"/>
</dbReference>
<sequence>MAAATISSLNPQSLDSLASKSSSPTSSTTETTPADQTLSSSRSFINLSSPPRSHYPFPTASMSSTGSTILDPPHGQPFADYLRTWSDSHVARWLTEIKCSAHTNKFRDNDIRGDVLLEIDQDTLKEMGIHSVGDRLRIVNGVKALRQRCSSRSTLADPFRARLLSDSGRDVPGVNGVDGSHSRSSSRDDSRDSSPNSRVNARRLESVRPAPLVLSSNTARNDLPRLIREPGSGDSRESSRTTPPPIRPLPQPAPSSFSNFSSGSTSRPQLPPLPPAPRGQPPQPPTGRANTRFHPLSGPRARTPNQADATPFANSPLPPAPSQGILTPQSSTPQTGGWAAYGLPSDPRAGMKQPQVRSPSPLGSGAPARSNAAHNRNISFGGVSSPLSSTPTGKLPPRPSTTGNNSHPYASAQPSPQLQPQPSTSQTLHPGSNQNQPILSPIAESFASTNSSSPGSSSPPTGFSVRRGPFNPASHINNPSDARHKLIKFVLPDEGRSAVVDVADCFGGVEVMEKVLRKFDKLSSRKNDSNIMSRVETDEGGLSVDGWSVCLEYEDNHDIQALSEAELLAICHSPIDEIMKDHGLYLRKTGRGKRSKALARIFGEEVPAPIPRNVSPTSPAVPSRPSPSADDDDTPLSAFNLPDSMGRSKAIKRASTISILSGLGVRDPEKALESPPSPSIPASATLTTPVAAKKPSKLRNFFGQRPPSELITNHLTEYFPLAEKKALRTARHSMMLRSSSVHGKRDSTISMNPPLPSRFSISTQGSGSQRRSSSPTRTNRNSMASSTSIFPDRSIRDSQEHVLDEPPRLSVSNEDGRSVILTGDDVDKLSTTDKQPQLPPVAFPTESLSESMEDLTAPDPSKAVSRTSSNASRRTSHLSELRSKRDKSDTASLLTVDEITAEVENRRQSMAVDMGVEGAEDWTKVEPDIDEMSEYMEAELEEEDEEEEEEEEEGEEEEEEVGQTMTSETGTKWIKGALIGAGSFGKVYLGMDAENGLLMAVKQVELPKGTAPNEARKKSMLDALEREIDLLKELQHPNIVQYLYSSNDDDYLNIFLEYVPGGSVAALLRSYGAFEEPLVKNFVRQILQGLNYLHERDIVHRDIKGANILVDNKGGVKISDFGISKKVVEGNLLTTKRNRTSLQGSVFWMAPEVVKQTAHTNKADIWSVGCLVVEMLTGEHPWSQLTQMQAIFKIGQSIKPTIPSDISADAQDFLAKAFDLDHTARPSATEFLQHPWLAAKKSKAPARV</sequence>
<comment type="similarity">
    <text evidence="1">Belongs to the protein kinase superfamily. STE Ser/Thr protein kinase family. MAP kinase kinase kinase subfamily.</text>
</comment>
<dbReference type="InterPro" id="IPR008271">
    <property type="entry name" value="Ser/Thr_kinase_AS"/>
</dbReference>
<dbReference type="PROSITE" id="PS00108">
    <property type="entry name" value="PROTEIN_KINASE_ST"/>
    <property type="match status" value="1"/>
</dbReference>
<feature type="region of interest" description="Disordered" evidence="7">
    <location>
        <begin position="667"/>
        <end position="690"/>
    </location>
</feature>
<feature type="compositionally biased region" description="Low complexity" evidence="7">
    <location>
        <begin position="614"/>
        <end position="628"/>
    </location>
</feature>
<reference evidence="11" key="1">
    <citation type="journal article" date="2012" name="Science">
        <title>The Paleozoic origin of enzymatic lignin decomposition reconstructed from 31 fungal genomes.</title>
        <authorList>
            <person name="Floudas D."/>
            <person name="Binder M."/>
            <person name="Riley R."/>
            <person name="Barry K."/>
            <person name="Blanchette R.A."/>
            <person name="Henrissat B."/>
            <person name="Martinez A.T."/>
            <person name="Otillar R."/>
            <person name="Spatafora J.W."/>
            <person name="Yadav J.S."/>
            <person name="Aerts A."/>
            <person name="Benoit I."/>
            <person name="Boyd A."/>
            <person name="Carlson A."/>
            <person name="Copeland A."/>
            <person name="Coutinho P.M."/>
            <person name="de Vries R.P."/>
            <person name="Ferreira P."/>
            <person name="Findley K."/>
            <person name="Foster B."/>
            <person name="Gaskell J."/>
            <person name="Glotzer D."/>
            <person name="Gorecki P."/>
            <person name="Heitman J."/>
            <person name="Hesse C."/>
            <person name="Hori C."/>
            <person name="Igarashi K."/>
            <person name="Jurgens J.A."/>
            <person name="Kallen N."/>
            <person name="Kersten P."/>
            <person name="Kohler A."/>
            <person name="Kuees U."/>
            <person name="Kumar T.K.A."/>
            <person name="Kuo A."/>
            <person name="LaButti K."/>
            <person name="Larrondo L.F."/>
            <person name="Lindquist E."/>
            <person name="Ling A."/>
            <person name="Lombard V."/>
            <person name="Lucas S."/>
            <person name="Lundell T."/>
            <person name="Martin R."/>
            <person name="McLaughlin D.J."/>
            <person name="Morgenstern I."/>
            <person name="Morin E."/>
            <person name="Murat C."/>
            <person name="Nagy L.G."/>
            <person name="Nolan M."/>
            <person name="Ohm R.A."/>
            <person name="Patyshakuliyeva A."/>
            <person name="Rokas A."/>
            <person name="Ruiz-Duenas F.J."/>
            <person name="Sabat G."/>
            <person name="Salamov A."/>
            <person name="Samejima M."/>
            <person name="Schmutz J."/>
            <person name="Slot J.C."/>
            <person name="St John F."/>
            <person name="Stenlid J."/>
            <person name="Sun H."/>
            <person name="Sun S."/>
            <person name="Syed K."/>
            <person name="Tsang A."/>
            <person name="Wiebenga A."/>
            <person name="Young D."/>
            <person name="Pisabarro A."/>
            <person name="Eastwood D.C."/>
            <person name="Martin F."/>
            <person name="Cullen D."/>
            <person name="Grigoriev I.V."/>
            <person name="Hibbett D.S."/>
        </authorList>
    </citation>
    <scope>NUCLEOTIDE SEQUENCE [LARGE SCALE GENOMIC DNA]</scope>
    <source>
        <strain evidence="11">RWD-64-598 SS2</strain>
    </source>
</reference>
<protein>
    <submittedName>
        <fullName evidence="10">Pkinase-domain-containing protein</fullName>
    </submittedName>
</protein>
<feature type="compositionally biased region" description="Basic and acidic residues" evidence="7">
    <location>
        <begin position="793"/>
        <end position="807"/>
    </location>
</feature>
<feature type="binding site" evidence="6">
    <location>
        <position position="1002"/>
    </location>
    <ligand>
        <name>ATP</name>
        <dbReference type="ChEBI" id="CHEBI:30616"/>
    </ligand>
</feature>
<dbReference type="Gene3D" id="1.10.510.10">
    <property type="entry name" value="Transferase(Phosphotransferase) domain 1"/>
    <property type="match status" value="1"/>
</dbReference>
<dbReference type="SUPFAM" id="SSF56112">
    <property type="entry name" value="Protein kinase-like (PK-like)"/>
    <property type="match status" value="1"/>
</dbReference>
<feature type="compositionally biased region" description="Low complexity" evidence="7">
    <location>
        <begin position="410"/>
        <end position="428"/>
    </location>
</feature>
<dbReference type="PANTHER" id="PTHR48016">
    <property type="entry name" value="MAP KINASE KINASE KINASE SSK2-RELATED-RELATED"/>
    <property type="match status" value="1"/>
</dbReference>
<dbReference type="OMA" id="ARHSMMR"/>
<evidence type="ECO:0000256" key="7">
    <source>
        <dbReference type="SAM" id="MobiDB-lite"/>
    </source>
</evidence>
<dbReference type="PROSITE" id="PS50011">
    <property type="entry name" value="PROTEIN_KINASE_DOM"/>
    <property type="match status" value="1"/>
</dbReference>
<gene>
    <name evidence="10" type="ORF">CONPUDRAFT_87650</name>
</gene>
<keyword evidence="2" id="KW-0808">Transferase</keyword>
<evidence type="ECO:0000256" key="1">
    <source>
        <dbReference type="ARBA" id="ARBA00006529"/>
    </source>
</evidence>
<dbReference type="Gene3D" id="3.30.200.20">
    <property type="entry name" value="Phosphorylase Kinase, domain 1"/>
    <property type="match status" value="1"/>
</dbReference>
<evidence type="ECO:0000259" key="8">
    <source>
        <dbReference type="PROSITE" id="PS50011"/>
    </source>
</evidence>
<feature type="domain" description="Protein kinase" evidence="8">
    <location>
        <begin position="973"/>
        <end position="1237"/>
    </location>
</feature>
<dbReference type="SMART" id="SM00220">
    <property type="entry name" value="S_TKc"/>
    <property type="match status" value="1"/>
</dbReference>
<dbReference type="PANTHER" id="PTHR48016:SF56">
    <property type="entry name" value="MAPKK KINASE"/>
    <property type="match status" value="1"/>
</dbReference>
<dbReference type="SMART" id="SM00454">
    <property type="entry name" value="SAM"/>
    <property type="match status" value="1"/>
</dbReference>
<organism evidence="10 11">
    <name type="scientific">Coniophora puteana (strain RWD-64-598)</name>
    <name type="common">Brown rot fungus</name>
    <dbReference type="NCBI Taxonomy" id="741705"/>
    <lineage>
        <taxon>Eukaryota</taxon>
        <taxon>Fungi</taxon>
        <taxon>Dikarya</taxon>
        <taxon>Basidiomycota</taxon>
        <taxon>Agaricomycotina</taxon>
        <taxon>Agaricomycetes</taxon>
        <taxon>Agaricomycetidae</taxon>
        <taxon>Boletales</taxon>
        <taxon>Coniophorineae</taxon>
        <taxon>Coniophoraceae</taxon>
        <taxon>Coniophora</taxon>
    </lineage>
</organism>
<dbReference type="FunFam" id="3.30.200.20:FF:000387">
    <property type="entry name" value="Serine/threonine-protein kinase STE11"/>
    <property type="match status" value="1"/>
</dbReference>
<dbReference type="InterPro" id="IPR050538">
    <property type="entry name" value="MAP_kinase_kinase_kinase"/>
</dbReference>
<evidence type="ECO:0000256" key="3">
    <source>
        <dbReference type="ARBA" id="ARBA00022741"/>
    </source>
</evidence>
<dbReference type="KEGG" id="cput:CONPUDRAFT_87650"/>
<feature type="compositionally biased region" description="Polar residues" evidence="7">
    <location>
        <begin position="429"/>
        <end position="438"/>
    </location>
</feature>
<feature type="domain" description="SAM" evidence="9">
    <location>
        <begin position="85"/>
        <end position="148"/>
    </location>
</feature>
<dbReference type="GO" id="GO:0005524">
    <property type="term" value="F:ATP binding"/>
    <property type="evidence" value="ECO:0007669"/>
    <property type="project" value="UniProtKB-UniRule"/>
</dbReference>
<feature type="compositionally biased region" description="Polar residues" evidence="7">
    <location>
        <begin position="1"/>
        <end position="11"/>
    </location>
</feature>
<dbReference type="AlphaFoldDB" id="A0A5M3N2Q3"/>
<feature type="compositionally biased region" description="Polar residues" evidence="7">
    <location>
        <begin position="324"/>
        <end position="335"/>
    </location>
</feature>
<proteinExistence type="inferred from homology"/>
<feature type="compositionally biased region" description="Low complexity" evidence="7">
    <location>
        <begin position="445"/>
        <end position="464"/>
    </location>
</feature>
<dbReference type="SUPFAM" id="SSF47769">
    <property type="entry name" value="SAM/Pointed domain"/>
    <property type="match status" value="1"/>
</dbReference>
<keyword evidence="11" id="KW-1185">Reference proteome</keyword>
<dbReference type="InterPro" id="IPR000719">
    <property type="entry name" value="Prot_kinase_dom"/>
</dbReference>
<evidence type="ECO:0000256" key="5">
    <source>
        <dbReference type="ARBA" id="ARBA00022840"/>
    </source>
</evidence>
<dbReference type="Pfam" id="PF00069">
    <property type="entry name" value="Pkinase"/>
    <property type="match status" value="1"/>
</dbReference>
<dbReference type="GeneID" id="19211198"/>
<evidence type="ECO:0000313" key="11">
    <source>
        <dbReference type="Proteomes" id="UP000053558"/>
    </source>
</evidence>
<keyword evidence="3 6" id="KW-0547">Nucleotide-binding</keyword>
<dbReference type="OrthoDB" id="2680296at2759"/>
<dbReference type="InterPro" id="IPR013761">
    <property type="entry name" value="SAM/pointed_sf"/>
</dbReference>
<dbReference type="GO" id="GO:0004709">
    <property type="term" value="F:MAP kinase kinase kinase activity"/>
    <property type="evidence" value="ECO:0007669"/>
    <property type="project" value="UniProtKB-ARBA"/>
</dbReference>
<dbReference type="Gene3D" id="3.10.20.90">
    <property type="entry name" value="Phosphatidylinositol 3-kinase Catalytic Subunit, Chain A, domain 1"/>
    <property type="match status" value="1"/>
</dbReference>
<keyword evidence="4 10" id="KW-0418">Kinase</keyword>
<dbReference type="InterPro" id="IPR001660">
    <property type="entry name" value="SAM"/>
</dbReference>
<keyword evidence="5 6" id="KW-0067">ATP-binding</keyword>
<dbReference type="SMART" id="SM01304">
    <property type="entry name" value="Ras_bdg_2"/>
    <property type="match status" value="1"/>
</dbReference>
<dbReference type="EMBL" id="JH711574">
    <property type="protein sequence ID" value="EIW85155.1"/>
    <property type="molecule type" value="Genomic_DNA"/>
</dbReference>
<feature type="region of interest" description="Disordered" evidence="7">
    <location>
        <begin position="937"/>
        <end position="968"/>
    </location>
</feature>
<feature type="compositionally biased region" description="Low complexity" evidence="7">
    <location>
        <begin position="254"/>
        <end position="268"/>
    </location>
</feature>
<accession>A0A5M3N2Q3</accession>
<feature type="compositionally biased region" description="Low complexity" evidence="7">
    <location>
        <begin position="762"/>
        <end position="782"/>
    </location>
</feature>
<dbReference type="InterPro" id="IPR011009">
    <property type="entry name" value="Kinase-like_dom_sf"/>
</dbReference>
<dbReference type="CDD" id="cd09534">
    <property type="entry name" value="SAM_Ste11_fungal"/>
    <property type="match status" value="1"/>
</dbReference>
<feature type="compositionally biased region" description="Low complexity" evidence="7">
    <location>
        <begin position="12"/>
        <end position="49"/>
    </location>
</feature>
<evidence type="ECO:0000259" key="9">
    <source>
        <dbReference type="PROSITE" id="PS50105"/>
    </source>
</evidence>
<dbReference type="PROSITE" id="PS00107">
    <property type="entry name" value="PROTEIN_KINASE_ATP"/>
    <property type="match status" value="1"/>
</dbReference>
<feature type="compositionally biased region" description="Basic and acidic residues" evidence="7">
    <location>
        <begin position="877"/>
        <end position="889"/>
    </location>
</feature>
<dbReference type="FunFam" id="1.10.510.10:FF:000334">
    <property type="entry name" value="Serine/threonine-protein kinase STE11"/>
    <property type="match status" value="1"/>
</dbReference>
<evidence type="ECO:0000256" key="6">
    <source>
        <dbReference type="PROSITE-ProRule" id="PRU10141"/>
    </source>
</evidence>
<dbReference type="Pfam" id="PF00536">
    <property type="entry name" value="SAM_1"/>
    <property type="match status" value="1"/>
</dbReference>
<dbReference type="InterPro" id="IPR017441">
    <property type="entry name" value="Protein_kinase_ATP_BS"/>
</dbReference>
<evidence type="ECO:0000256" key="4">
    <source>
        <dbReference type="ARBA" id="ARBA00022777"/>
    </source>
</evidence>
<comment type="caution">
    <text evidence="10">The sequence shown here is derived from an EMBL/GenBank/DDBJ whole genome shotgun (WGS) entry which is preliminary data.</text>
</comment>
<name>A0A5M3N2Q3_CONPW</name>
<feature type="compositionally biased region" description="Acidic residues" evidence="7">
    <location>
        <begin position="937"/>
        <end position="961"/>
    </location>
</feature>
<feature type="region of interest" description="Disordered" evidence="7">
    <location>
        <begin position="165"/>
        <end position="479"/>
    </location>
</feature>
<feature type="region of interest" description="Disordered" evidence="7">
    <location>
        <begin position="608"/>
        <end position="643"/>
    </location>
</feature>
<feature type="region of interest" description="Disordered" evidence="7">
    <location>
        <begin position="736"/>
        <end position="891"/>
    </location>
</feature>
<evidence type="ECO:0000256" key="2">
    <source>
        <dbReference type="ARBA" id="ARBA00022679"/>
    </source>
</evidence>
<feature type="region of interest" description="Disordered" evidence="7">
    <location>
        <begin position="1"/>
        <end position="71"/>
    </location>
</feature>
<feature type="compositionally biased region" description="Pro residues" evidence="7">
    <location>
        <begin position="269"/>
        <end position="285"/>
    </location>
</feature>
<evidence type="ECO:0000313" key="10">
    <source>
        <dbReference type="EMBL" id="EIW85155.1"/>
    </source>
</evidence>
<dbReference type="RefSeq" id="XP_007764731.1">
    <property type="nucleotide sequence ID" value="XM_007766541.1"/>
</dbReference>
<dbReference type="Gene3D" id="1.10.150.50">
    <property type="entry name" value="Transcription Factor, Ets-1"/>
    <property type="match status" value="1"/>
</dbReference>
<feature type="compositionally biased region" description="Pro residues" evidence="7">
    <location>
        <begin position="242"/>
        <end position="253"/>
    </location>
</feature>
<dbReference type="PROSITE" id="PS50105">
    <property type="entry name" value="SAM_DOMAIN"/>
    <property type="match status" value="1"/>
</dbReference>